<keyword evidence="2" id="KW-0012">Acyltransferase</keyword>
<dbReference type="InterPro" id="IPR023917">
    <property type="entry name" value="Bifunctiontional_GlmU_bac-type"/>
</dbReference>
<dbReference type="GO" id="GO:0016779">
    <property type="term" value="F:nucleotidyltransferase activity"/>
    <property type="evidence" value="ECO:0007669"/>
    <property type="project" value="UniProtKB-ARBA"/>
</dbReference>
<dbReference type="RefSeq" id="WP_168805212.1">
    <property type="nucleotide sequence ID" value="NZ_CP051204.2"/>
</dbReference>
<dbReference type="Proteomes" id="UP000503144">
    <property type="component" value="Chromosome"/>
</dbReference>
<gene>
    <name evidence="4" type="ORF">HF324_15530</name>
    <name evidence="3" type="ORF">HF329_16005</name>
</gene>
<reference evidence="3" key="2">
    <citation type="submission" date="2020-09" db="EMBL/GenBank/DDBJ databases">
        <authorList>
            <person name="Kittiwongwattana C."/>
        </authorList>
    </citation>
    <scope>NUCLEOTIDE SEQUENCE</scope>
    <source>
        <strain evidence="4">1303</strain>
        <strain evidence="3">1310</strain>
    </source>
</reference>
<reference evidence="5" key="1">
    <citation type="submission" date="2020-04" db="EMBL/GenBank/DDBJ databases">
        <authorList>
            <person name="Kittiwongwattana C."/>
        </authorList>
    </citation>
    <scope>NUCLEOTIDE SEQUENCE [LARGE SCALE GENOMIC DNA]</scope>
    <source>
        <strain evidence="5">1310</strain>
    </source>
</reference>
<sequence>MERHYILFDTPERDLLYPFTHTRPIAACRVGILTIQEKWEHWLGTGVSHYTVPYLQEKFPLRRGEDTTENVLISGHIMPDAQLVAAIMALRPEEELYKDNHLVAKVVQGKEVHLLPAASRKSYTGPVSGIFRPWDIFLQNDRAIREDFALLTKGRVSAPLPEGIQVSNPEQVFLEPGAQVYSSILNAATGPIYIGRNALVMEGSVVRGPLAMGEGAVLKMGAKVYGATTLGPYSIGGGEIKNSVFFGYSNKSHDGYIGDAVIGEWCNLGGNTTCSNVKNNAGVVKVWMEARQSTEPAGQKCGVMMGDYSRCAINTMMNTGTVVGVSCNIFGAGFPPVFLPSFTWGHQVGTAAYRLPEALRDAAAWMAFKGRQLEDADRRILEAVFRETNTQRP</sequence>
<dbReference type="Pfam" id="PF13562">
    <property type="entry name" value="NTP_transf_4"/>
    <property type="match status" value="1"/>
</dbReference>
<name>A0AAE6ZJ98_9BACT</name>
<dbReference type="PANTHER" id="PTHR43584">
    <property type="entry name" value="NUCLEOTIDYL TRANSFERASE"/>
    <property type="match status" value="1"/>
</dbReference>
<dbReference type="PANTHER" id="PTHR43584:SF8">
    <property type="entry name" value="N-ACETYLMURAMATE ALPHA-1-PHOSPHATE URIDYLYLTRANSFERASE"/>
    <property type="match status" value="1"/>
</dbReference>
<evidence type="ECO:0000313" key="6">
    <source>
        <dbReference type="Proteomes" id="UP000503144"/>
    </source>
</evidence>
<dbReference type="Proteomes" id="UP000502421">
    <property type="component" value="Chromosome"/>
</dbReference>
<evidence type="ECO:0000313" key="3">
    <source>
        <dbReference type="EMBL" id="QJB32739.1"/>
    </source>
</evidence>
<dbReference type="InterPro" id="IPR011004">
    <property type="entry name" value="Trimer_LpxA-like_sf"/>
</dbReference>
<dbReference type="SUPFAM" id="SSF51161">
    <property type="entry name" value="Trimeric LpxA-like enzymes"/>
    <property type="match status" value="1"/>
</dbReference>
<dbReference type="AlphaFoldDB" id="A0AAE6ZJ98"/>
<evidence type="ECO:0000313" key="5">
    <source>
        <dbReference type="Proteomes" id="UP000502421"/>
    </source>
</evidence>
<dbReference type="Gene3D" id="2.160.10.10">
    <property type="entry name" value="Hexapeptide repeat proteins"/>
    <property type="match status" value="1"/>
</dbReference>
<dbReference type="EMBL" id="CP051205">
    <property type="protein sequence ID" value="QJB32739.1"/>
    <property type="molecule type" value="Genomic_DNA"/>
</dbReference>
<proteinExistence type="predicted"/>
<accession>A0AAE6ZJ98</accession>
<keyword evidence="1" id="KW-0808">Transferase</keyword>
<dbReference type="GO" id="GO:0016746">
    <property type="term" value="F:acyltransferase activity"/>
    <property type="evidence" value="ECO:0007669"/>
    <property type="project" value="UniProtKB-KW"/>
</dbReference>
<protein>
    <submittedName>
        <fullName evidence="3">Glucose-1-phosphate thymidylyltransferase</fullName>
    </submittedName>
</protein>
<evidence type="ECO:0000256" key="1">
    <source>
        <dbReference type="ARBA" id="ARBA00022679"/>
    </source>
</evidence>
<dbReference type="KEGG" id="coy:HF329_16005"/>
<keyword evidence="6" id="KW-1185">Reference proteome</keyword>
<dbReference type="EMBL" id="CP051204">
    <property type="protein sequence ID" value="QJB39192.1"/>
    <property type="molecule type" value="Genomic_DNA"/>
</dbReference>
<dbReference type="NCBIfam" id="TIGR03991">
    <property type="entry name" value="alt_bact_glmU"/>
    <property type="match status" value="1"/>
</dbReference>
<organism evidence="3 5">
    <name type="scientific">Chitinophaga oryzae</name>
    <dbReference type="NCBI Taxonomy" id="2725414"/>
    <lineage>
        <taxon>Bacteria</taxon>
        <taxon>Pseudomonadati</taxon>
        <taxon>Bacteroidota</taxon>
        <taxon>Chitinophagia</taxon>
        <taxon>Chitinophagales</taxon>
        <taxon>Chitinophagaceae</taxon>
        <taxon>Chitinophaga</taxon>
    </lineage>
</organism>
<evidence type="ECO:0000256" key="2">
    <source>
        <dbReference type="ARBA" id="ARBA00023315"/>
    </source>
</evidence>
<evidence type="ECO:0000313" key="4">
    <source>
        <dbReference type="EMBL" id="QJB39192.1"/>
    </source>
</evidence>
<dbReference type="InterPro" id="IPR050065">
    <property type="entry name" value="GlmU-like"/>
</dbReference>